<evidence type="ECO:0000256" key="7">
    <source>
        <dbReference type="SAM" id="Phobius"/>
    </source>
</evidence>
<name>A0ABW5E423_9BACT</name>
<reference evidence="9" key="1">
    <citation type="journal article" date="2019" name="Int. J. Syst. Evol. Microbiol.">
        <title>The Global Catalogue of Microorganisms (GCM) 10K type strain sequencing project: providing services to taxonomists for standard genome sequencing and annotation.</title>
        <authorList>
            <consortium name="The Broad Institute Genomics Platform"/>
            <consortium name="The Broad Institute Genome Sequencing Center for Infectious Disease"/>
            <person name="Wu L."/>
            <person name="Ma J."/>
        </authorList>
    </citation>
    <scope>NUCLEOTIDE SEQUENCE [LARGE SCALE GENOMIC DNA]</scope>
    <source>
        <strain evidence="9">JCM 16545</strain>
    </source>
</reference>
<feature type="transmembrane region" description="Helical" evidence="7">
    <location>
        <begin position="204"/>
        <end position="222"/>
    </location>
</feature>
<evidence type="ECO:0000256" key="1">
    <source>
        <dbReference type="ARBA" id="ARBA00004651"/>
    </source>
</evidence>
<evidence type="ECO:0000256" key="4">
    <source>
        <dbReference type="ARBA" id="ARBA00022692"/>
    </source>
</evidence>
<dbReference type="EMBL" id="JBHUJC010000027">
    <property type="protein sequence ID" value="MFD2276748.1"/>
    <property type="molecule type" value="Genomic_DNA"/>
</dbReference>
<keyword evidence="5 7" id="KW-1133">Transmembrane helix</keyword>
<sequence length="339" mass="37390">MDHFLATLISEDIAQDFAFAFLSVLFEGLPFILIGTLISGFIDVYLPAKTLDKLLPKNRWLSIFTCGLLGLIIPVCECTVVPVIRRLIAKGLPLGSAFTYMLAAPIVNPITFMSTYTAFANEPLGIALSRIALGYVVSVSVGTLILFVPIETILKRNIIDRLHFSGVGHSKQDGTCCHTHQHVIPASHKYVAAMRTAVRDFLDVSVYFVIGITLMTIFKSAANTNSLLNYLAEDGRLLESTSFMIALSFILSLCSTSDAFVVATSFERLSRVSKMAFLVFGPMMDIKLMLLYQSMMKMRAVLMLAVLLFILITASCLLWGNIYVDTLEWVEQLTKGGSL</sequence>
<feature type="transmembrane region" description="Helical" evidence="7">
    <location>
        <begin position="131"/>
        <end position="154"/>
    </location>
</feature>
<proteinExistence type="inferred from homology"/>
<evidence type="ECO:0000313" key="9">
    <source>
        <dbReference type="Proteomes" id="UP001597297"/>
    </source>
</evidence>
<protein>
    <submittedName>
        <fullName evidence="8">Permease</fullName>
    </submittedName>
</protein>
<keyword evidence="9" id="KW-1185">Reference proteome</keyword>
<evidence type="ECO:0000313" key="8">
    <source>
        <dbReference type="EMBL" id="MFD2276748.1"/>
    </source>
</evidence>
<keyword evidence="4 7" id="KW-0812">Transmembrane</keyword>
<feature type="transmembrane region" description="Helical" evidence="7">
    <location>
        <begin position="97"/>
        <end position="119"/>
    </location>
</feature>
<feature type="transmembrane region" description="Helical" evidence="7">
    <location>
        <begin position="62"/>
        <end position="85"/>
    </location>
</feature>
<comment type="caution">
    <text evidence="8">The sequence shown here is derived from an EMBL/GenBank/DDBJ whole genome shotgun (WGS) entry which is preliminary data.</text>
</comment>
<accession>A0ABW5E423</accession>
<organism evidence="8 9">
    <name type="scientific">Rubritalea spongiae</name>
    <dbReference type="NCBI Taxonomy" id="430797"/>
    <lineage>
        <taxon>Bacteria</taxon>
        <taxon>Pseudomonadati</taxon>
        <taxon>Verrucomicrobiota</taxon>
        <taxon>Verrucomicrobiia</taxon>
        <taxon>Verrucomicrobiales</taxon>
        <taxon>Rubritaleaceae</taxon>
        <taxon>Rubritalea</taxon>
    </lineage>
</organism>
<evidence type="ECO:0000256" key="5">
    <source>
        <dbReference type="ARBA" id="ARBA00022989"/>
    </source>
</evidence>
<evidence type="ECO:0000256" key="6">
    <source>
        <dbReference type="ARBA" id="ARBA00023136"/>
    </source>
</evidence>
<keyword evidence="6 7" id="KW-0472">Membrane</keyword>
<dbReference type="InterPro" id="IPR005524">
    <property type="entry name" value="DUF318"/>
</dbReference>
<dbReference type="RefSeq" id="WP_377095786.1">
    <property type="nucleotide sequence ID" value="NZ_JBHSJM010000001.1"/>
</dbReference>
<dbReference type="PANTHER" id="PTHR34184:SF4">
    <property type="entry name" value="UPF0718 PROTEIN YCGR"/>
    <property type="match status" value="1"/>
</dbReference>
<feature type="transmembrane region" description="Helical" evidence="7">
    <location>
        <begin position="301"/>
        <end position="324"/>
    </location>
</feature>
<comment type="similarity">
    <text evidence="2">Belongs to the UPF0718 family.</text>
</comment>
<gene>
    <name evidence="8" type="ORF">ACFSQZ_09735</name>
</gene>
<evidence type="ECO:0000256" key="2">
    <source>
        <dbReference type="ARBA" id="ARBA00006386"/>
    </source>
</evidence>
<dbReference type="PANTHER" id="PTHR34184">
    <property type="entry name" value="UPF0718 PROTEIN YCGR"/>
    <property type="match status" value="1"/>
</dbReference>
<evidence type="ECO:0000256" key="3">
    <source>
        <dbReference type="ARBA" id="ARBA00022475"/>
    </source>
</evidence>
<dbReference type="Pfam" id="PF03773">
    <property type="entry name" value="ArsP_1"/>
    <property type="match status" value="1"/>
</dbReference>
<feature type="transmembrane region" description="Helical" evidence="7">
    <location>
        <begin position="17"/>
        <end position="42"/>
    </location>
</feature>
<feature type="transmembrane region" description="Helical" evidence="7">
    <location>
        <begin position="242"/>
        <end position="263"/>
    </location>
</feature>
<dbReference type="Proteomes" id="UP001597297">
    <property type="component" value="Unassembled WGS sequence"/>
</dbReference>
<dbReference type="InterPro" id="IPR052923">
    <property type="entry name" value="UPF0718"/>
</dbReference>
<keyword evidence="3" id="KW-1003">Cell membrane</keyword>
<comment type="subcellular location">
    <subcellularLocation>
        <location evidence="1">Cell membrane</location>
        <topology evidence="1">Multi-pass membrane protein</topology>
    </subcellularLocation>
</comment>